<feature type="transmembrane region" description="Helical" evidence="6">
    <location>
        <begin position="121"/>
        <end position="138"/>
    </location>
</feature>
<dbReference type="InterPro" id="IPR000537">
    <property type="entry name" value="UbiA_prenyltransferase"/>
</dbReference>
<feature type="transmembrane region" description="Helical" evidence="6">
    <location>
        <begin position="91"/>
        <end position="115"/>
    </location>
</feature>
<keyword evidence="4 6" id="KW-1133">Transmembrane helix</keyword>
<dbReference type="EMBL" id="CP018477">
    <property type="protein sequence ID" value="ASV76494.1"/>
    <property type="molecule type" value="Genomic_DNA"/>
</dbReference>
<evidence type="ECO:0000313" key="7">
    <source>
        <dbReference type="EMBL" id="ASV76494.1"/>
    </source>
</evidence>
<dbReference type="Pfam" id="PF01040">
    <property type="entry name" value="UbiA"/>
    <property type="match status" value="1"/>
</dbReference>
<keyword evidence="7" id="KW-0808">Transferase</keyword>
<feature type="transmembrane region" description="Helical" evidence="6">
    <location>
        <begin position="49"/>
        <end position="70"/>
    </location>
</feature>
<keyword evidence="3 6" id="KW-0812">Transmembrane</keyword>
<organism evidence="7 8">
    <name type="scientific">Thermogutta terrifontis</name>
    <dbReference type="NCBI Taxonomy" id="1331910"/>
    <lineage>
        <taxon>Bacteria</taxon>
        <taxon>Pseudomonadati</taxon>
        <taxon>Planctomycetota</taxon>
        <taxon>Planctomycetia</taxon>
        <taxon>Pirellulales</taxon>
        <taxon>Thermoguttaceae</taxon>
        <taxon>Thermogutta</taxon>
    </lineage>
</organism>
<evidence type="ECO:0000256" key="3">
    <source>
        <dbReference type="ARBA" id="ARBA00022692"/>
    </source>
</evidence>
<feature type="transmembrane region" description="Helical" evidence="6">
    <location>
        <begin position="159"/>
        <end position="185"/>
    </location>
</feature>
<dbReference type="KEGG" id="ttf:THTE_3893"/>
<dbReference type="InterPro" id="IPR044878">
    <property type="entry name" value="UbiA_sf"/>
</dbReference>
<name>A0A286RKL7_9BACT</name>
<evidence type="ECO:0000256" key="4">
    <source>
        <dbReference type="ARBA" id="ARBA00022989"/>
    </source>
</evidence>
<gene>
    <name evidence="7" type="ORF">THTE_3893</name>
</gene>
<evidence type="ECO:0000256" key="6">
    <source>
        <dbReference type="SAM" id="Phobius"/>
    </source>
</evidence>
<evidence type="ECO:0000256" key="5">
    <source>
        <dbReference type="ARBA" id="ARBA00023136"/>
    </source>
</evidence>
<feature type="transmembrane region" description="Helical" evidence="6">
    <location>
        <begin position="284"/>
        <end position="306"/>
    </location>
</feature>
<dbReference type="GO" id="GO:0016020">
    <property type="term" value="C:membrane"/>
    <property type="evidence" value="ECO:0007669"/>
    <property type="project" value="UniProtKB-SubCell"/>
</dbReference>
<feature type="transmembrane region" description="Helical" evidence="6">
    <location>
        <begin position="21"/>
        <end position="37"/>
    </location>
</feature>
<evidence type="ECO:0000313" key="8">
    <source>
        <dbReference type="Proteomes" id="UP000215086"/>
    </source>
</evidence>
<keyword evidence="8" id="KW-1185">Reference proteome</keyword>
<dbReference type="GO" id="GO:0016765">
    <property type="term" value="F:transferase activity, transferring alkyl or aryl (other than methyl) groups"/>
    <property type="evidence" value="ECO:0007669"/>
    <property type="project" value="InterPro"/>
</dbReference>
<dbReference type="Proteomes" id="UP000215086">
    <property type="component" value="Chromosome"/>
</dbReference>
<reference evidence="7 8" key="1">
    <citation type="journal article" name="Front. Microbiol.">
        <title>Sugar Metabolism of the First Thermophilic Planctomycete Thermogutta terrifontis: Comparative Genomic and Transcriptomic Approaches.</title>
        <authorList>
            <person name="Elcheninov A.G."/>
            <person name="Menzel P."/>
            <person name="Gudbergsdottir S.R."/>
            <person name="Slesarev A.I."/>
            <person name="Kadnikov V.V."/>
            <person name="Krogh A."/>
            <person name="Bonch-Osmolovskaya E.A."/>
            <person name="Peng X."/>
            <person name="Kublanov I.V."/>
        </authorList>
    </citation>
    <scope>NUCLEOTIDE SEQUENCE [LARGE SCALE GENOMIC DNA]</scope>
    <source>
        <strain evidence="7 8">R1</strain>
    </source>
</reference>
<evidence type="ECO:0000256" key="1">
    <source>
        <dbReference type="ARBA" id="ARBA00004141"/>
    </source>
</evidence>
<feature type="transmembrane region" description="Helical" evidence="6">
    <location>
        <begin position="223"/>
        <end position="242"/>
    </location>
</feature>
<evidence type="ECO:0000256" key="2">
    <source>
        <dbReference type="ARBA" id="ARBA00022475"/>
    </source>
</evidence>
<sequence>MGLGRLIVNVIRMIRPDYWPKNLFVFIGSALAVFYLQQVTPINGCLLSLGFRSLVALVIAILAASANYILNELCDAKTDIYHPIKNARAVAAGEIAPVLALCLWGLFAVAAVAVAVLVSRVVVVTTLFFLASGFAYNVKPFRLKDIPYLDIIAESFNNPIRLFLGWFAILDSFVPPLSAIFAYWMGGAFLMAAKRLVEMRHLGSPTRAGQYRKSLAYYNKENIILQMFFYATMTAFLLGVFIARYHVELVIIIPLLAACFTGYVKAAISAPIGNEPEALYKEKWLAVLLGLTFIIGAILLFINLDFMRRIFNIQKPVLPPLWPTAGM</sequence>
<protein>
    <submittedName>
        <fullName evidence="7">UbiA prenyltransferase family protein</fullName>
    </submittedName>
</protein>
<comment type="subcellular location">
    <subcellularLocation>
        <location evidence="1">Membrane</location>
        <topology evidence="1">Multi-pass membrane protein</topology>
    </subcellularLocation>
</comment>
<proteinExistence type="predicted"/>
<keyword evidence="5 6" id="KW-0472">Membrane</keyword>
<dbReference type="Gene3D" id="1.10.357.140">
    <property type="entry name" value="UbiA prenyltransferase"/>
    <property type="match status" value="1"/>
</dbReference>
<accession>A0A286RKL7</accession>
<dbReference type="AlphaFoldDB" id="A0A286RKL7"/>
<feature type="transmembrane region" description="Helical" evidence="6">
    <location>
        <begin position="249"/>
        <end position="272"/>
    </location>
</feature>
<keyword evidence="2" id="KW-1003">Cell membrane</keyword>